<evidence type="ECO:0000313" key="2">
    <source>
        <dbReference type="EMBL" id="MFD2168753.1"/>
    </source>
</evidence>
<reference evidence="3" key="1">
    <citation type="journal article" date="2019" name="Int. J. Syst. Evol. Microbiol.">
        <title>The Global Catalogue of Microorganisms (GCM) 10K type strain sequencing project: providing services to taxonomists for standard genome sequencing and annotation.</title>
        <authorList>
            <consortium name="The Broad Institute Genomics Platform"/>
            <consortium name="The Broad Institute Genome Sequencing Center for Infectious Disease"/>
            <person name="Wu L."/>
            <person name="Ma J."/>
        </authorList>
    </citation>
    <scope>NUCLEOTIDE SEQUENCE [LARGE SCALE GENOMIC DNA]</scope>
    <source>
        <strain evidence="3">CGMCC 1.13574</strain>
    </source>
</reference>
<evidence type="ECO:0000259" key="1">
    <source>
        <dbReference type="Pfam" id="PF20613"/>
    </source>
</evidence>
<dbReference type="RefSeq" id="WP_386044456.1">
    <property type="nucleotide sequence ID" value="NZ_JBHUIO010000002.1"/>
</dbReference>
<keyword evidence="3" id="KW-1185">Reference proteome</keyword>
<gene>
    <name evidence="2" type="ORF">ACFSOY_01810</name>
</gene>
<accession>A0ABW4ZSR3</accession>
<name>A0ABW4ZSR3_9BACL</name>
<dbReference type="Proteomes" id="UP001597343">
    <property type="component" value="Unassembled WGS sequence"/>
</dbReference>
<keyword evidence="2" id="KW-0418">Kinase</keyword>
<dbReference type="InterPro" id="IPR046748">
    <property type="entry name" value="HipA_2"/>
</dbReference>
<dbReference type="Pfam" id="PF20613">
    <property type="entry name" value="HipA_2"/>
    <property type="match status" value="1"/>
</dbReference>
<feature type="domain" description="HipA-like kinase" evidence="1">
    <location>
        <begin position="19"/>
        <end position="243"/>
    </location>
</feature>
<sequence>METEGRGSADGVTAVRYLGPTSTGYCRPQIFECDDGLSYVVKFLSNPQGLRILPNEWWAYRLGSSLGLPIVKSEKVYLPEELIDLPQFAEFQLQAGPHYGSRYLVEHTLCTTMEKVARCVNLDLVPLMIAFDYWINNNDRYASNRNLLIEKGEVWQLRMIDHGSCFCGAGWTVKTLNANAERVQPYWGELYQRLVSFVDEKQMFEEAIARLEALPDCQIADAIQSDVPEEWAVTPEEKEALVHFLLTRKPFVRAAIHSVIPLMKGGQG</sequence>
<organism evidence="2 3">
    <name type="scientific">Tumebacillus lipolyticus</name>
    <dbReference type="NCBI Taxonomy" id="1280370"/>
    <lineage>
        <taxon>Bacteria</taxon>
        <taxon>Bacillati</taxon>
        <taxon>Bacillota</taxon>
        <taxon>Bacilli</taxon>
        <taxon>Bacillales</taxon>
        <taxon>Alicyclobacillaceae</taxon>
        <taxon>Tumebacillus</taxon>
    </lineage>
</organism>
<comment type="caution">
    <text evidence="2">The sequence shown here is derived from an EMBL/GenBank/DDBJ whole genome shotgun (WGS) entry which is preliminary data.</text>
</comment>
<keyword evidence="2" id="KW-0808">Transferase</keyword>
<protein>
    <submittedName>
        <fullName evidence="2">HipA family kinase</fullName>
    </submittedName>
</protein>
<proteinExistence type="predicted"/>
<dbReference type="GO" id="GO:0016301">
    <property type="term" value="F:kinase activity"/>
    <property type="evidence" value="ECO:0007669"/>
    <property type="project" value="UniProtKB-KW"/>
</dbReference>
<evidence type="ECO:0000313" key="3">
    <source>
        <dbReference type="Proteomes" id="UP001597343"/>
    </source>
</evidence>
<dbReference type="EMBL" id="JBHUIO010000002">
    <property type="protein sequence ID" value="MFD2168753.1"/>
    <property type="molecule type" value="Genomic_DNA"/>
</dbReference>